<protein>
    <recommendedName>
        <fullName evidence="8">DDE Tnp4 domain-containing protein</fullName>
    </recommendedName>
</protein>
<dbReference type="InterPro" id="IPR045249">
    <property type="entry name" value="HARBI1-like"/>
</dbReference>
<dbReference type="GO" id="GO:0046872">
    <property type="term" value="F:metal ion binding"/>
    <property type="evidence" value="ECO:0007669"/>
    <property type="project" value="UniProtKB-KW"/>
</dbReference>
<dbReference type="GO" id="GO:0005634">
    <property type="term" value="C:nucleus"/>
    <property type="evidence" value="ECO:0007669"/>
    <property type="project" value="UniProtKB-SubCell"/>
</dbReference>
<dbReference type="GO" id="GO:0004518">
    <property type="term" value="F:nuclease activity"/>
    <property type="evidence" value="ECO:0007669"/>
    <property type="project" value="UniProtKB-KW"/>
</dbReference>
<comment type="caution">
    <text evidence="9">The sequence shown here is derived from an EMBL/GenBank/DDBJ whole genome shotgun (WGS) entry which is preliminary data.</text>
</comment>
<comment type="cofactor">
    <cofactor evidence="1">
        <name>a divalent metal cation</name>
        <dbReference type="ChEBI" id="CHEBI:60240"/>
    </cofactor>
</comment>
<dbReference type="Proteomes" id="UP000198211">
    <property type="component" value="Unassembled WGS sequence"/>
</dbReference>
<evidence type="ECO:0000259" key="8">
    <source>
        <dbReference type="Pfam" id="PF13359"/>
    </source>
</evidence>
<keyword evidence="7" id="KW-0539">Nucleus</keyword>
<evidence type="ECO:0000313" key="9">
    <source>
        <dbReference type="EMBL" id="OWZ17948.1"/>
    </source>
</evidence>
<evidence type="ECO:0000256" key="2">
    <source>
        <dbReference type="ARBA" id="ARBA00004123"/>
    </source>
</evidence>
<dbReference type="OrthoDB" id="119928at2759"/>
<evidence type="ECO:0000256" key="4">
    <source>
        <dbReference type="ARBA" id="ARBA00022722"/>
    </source>
</evidence>
<keyword evidence="10" id="KW-1185">Reference proteome</keyword>
<comment type="similarity">
    <text evidence="3">Belongs to the HARBI1 family.</text>
</comment>
<comment type="subcellular location">
    <subcellularLocation>
        <location evidence="2">Nucleus</location>
    </subcellularLocation>
</comment>
<dbReference type="Pfam" id="PF13359">
    <property type="entry name" value="DDE_Tnp_4"/>
    <property type="match status" value="1"/>
</dbReference>
<dbReference type="AlphaFoldDB" id="A0A225WL15"/>
<feature type="domain" description="DDE Tnp4" evidence="8">
    <location>
        <begin position="126"/>
        <end position="279"/>
    </location>
</feature>
<evidence type="ECO:0000313" key="10">
    <source>
        <dbReference type="Proteomes" id="UP000198211"/>
    </source>
</evidence>
<dbReference type="InterPro" id="IPR027806">
    <property type="entry name" value="HARBI1_dom"/>
</dbReference>
<accession>A0A225WL15</accession>
<organism evidence="9 10">
    <name type="scientific">Phytophthora megakarya</name>
    <dbReference type="NCBI Taxonomy" id="4795"/>
    <lineage>
        <taxon>Eukaryota</taxon>
        <taxon>Sar</taxon>
        <taxon>Stramenopiles</taxon>
        <taxon>Oomycota</taxon>
        <taxon>Peronosporomycetes</taxon>
        <taxon>Peronosporales</taxon>
        <taxon>Peronosporaceae</taxon>
        <taxon>Phytophthora</taxon>
    </lineage>
</organism>
<evidence type="ECO:0000256" key="1">
    <source>
        <dbReference type="ARBA" id="ARBA00001968"/>
    </source>
</evidence>
<sequence>MFAQDEYDARFRHHLRCSQASFRAICSILRGVLHGYTVDAYNKLHGFEKKVPILLHFLATGKGYRGTGLALGVSPSWAIEVISLLCKEIREARKTFIHLPRTAAQWKDVERGFRATRGFPGVVGAVDGSLFAINRPADYEGFYYRKFYPALNMQAVVDHRCLFMSIDIRPGSWSDQKIWNASRLGKTMDKVIPPGTHMIADAGYAIRPWLMTPYPETFDGAYRDTKTRRFNFAHSSTRMVVERAFGVVKERFRVLKACIDVDDVGRALDIISTSILLHNILIALRDDEIDFDVPVVHSECREDEDVCVSPVIREIAINKRDDIARYLC</sequence>
<dbReference type="GO" id="GO:0016787">
    <property type="term" value="F:hydrolase activity"/>
    <property type="evidence" value="ECO:0007669"/>
    <property type="project" value="UniProtKB-KW"/>
</dbReference>
<dbReference type="PANTHER" id="PTHR22930">
    <property type="match status" value="1"/>
</dbReference>
<reference evidence="10" key="1">
    <citation type="submission" date="2017-03" db="EMBL/GenBank/DDBJ databases">
        <title>Phytopthora megakarya and P. palmivora, two closely related causual agents of cacao black pod achieved similar genome size and gene model numbers by different mechanisms.</title>
        <authorList>
            <person name="Ali S."/>
            <person name="Shao J."/>
            <person name="Larry D.J."/>
            <person name="Kronmiller B."/>
            <person name="Shen D."/>
            <person name="Strem M.D."/>
            <person name="Melnick R.L."/>
            <person name="Guiltinan M.J."/>
            <person name="Tyler B.M."/>
            <person name="Meinhardt L.W."/>
            <person name="Bailey B.A."/>
        </authorList>
    </citation>
    <scope>NUCLEOTIDE SEQUENCE [LARGE SCALE GENOMIC DNA]</scope>
    <source>
        <strain evidence="10">zdho120</strain>
    </source>
</reference>
<proteinExistence type="inferred from homology"/>
<keyword evidence="5" id="KW-0479">Metal-binding</keyword>
<name>A0A225WL15_9STRA</name>
<dbReference type="EMBL" id="NBNE01000665">
    <property type="protein sequence ID" value="OWZ17948.1"/>
    <property type="molecule type" value="Genomic_DNA"/>
</dbReference>
<dbReference type="STRING" id="4795.A0A225WL15"/>
<keyword evidence="6" id="KW-0378">Hydrolase</keyword>
<evidence type="ECO:0000256" key="7">
    <source>
        <dbReference type="ARBA" id="ARBA00023242"/>
    </source>
</evidence>
<dbReference type="PANTHER" id="PTHR22930:SF85">
    <property type="entry name" value="GH03217P-RELATED"/>
    <property type="match status" value="1"/>
</dbReference>
<gene>
    <name evidence="9" type="ORF">PHMEG_0008035</name>
</gene>
<keyword evidence="4" id="KW-0540">Nuclease</keyword>
<evidence type="ECO:0000256" key="5">
    <source>
        <dbReference type="ARBA" id="ARBA00022723"/>
    </source>
</evidence>
<evidence type="ECO:0000256" key="6">
    <source>
        <dbReference type="ARBA" id="ARBA00022801"/>
    </source>
</evidence>
<evidence type="ECO:0000256" key="3">
    <source>
        <dbReference type="ARBA" id="ARBA00006958"/>
    </source>
</evidence>